<gene>
    <name evidence="6" type="ORF">I5282_00290</name>
</gene>
<keyword evidence="4" id="KW-0460">Magnesium</keyword>
<evidence type="ECO:0000313" key="6">
    <source>
        <dbReference type="EMBL" id="MBL7525004.1"/>
    </source>
</evidence>
<name>A0ABS1W6K7_9GAMM</name>
<evidence type="ECO:0000256" key="5">
    <source>
        <dbReference type="ARBA" id="ARBA00023277"/>
    </source>
</evidence>
<sequence>MSQLKNIILCADDFGLNKGVSLGILKLVRMNRLSAVSCMVNVPDFSLYAKELLVLNNPVRTGLHFNLTEGSFLSKPERPCFRLNELILRTHTRTINKAQVFHELNAQLEHYVTVMGEYPEFIDGHQHVHQFPVIRQTIIDLYKQRSLKDKGVFLRSTYPALTLPQFKVKSAILTRTGGKKFNTQLKQLNIPHNSFFSGVYDFAPDSDYRSLFRQWLARVPSNTLIMCHPGEGDDPADVISCTRKQEMNYFMSDDFLLDCEEHHISLNLTTSPKS</sequence>
<dbReference type="RefSeq" id="WP_203107249.1">
    <property type="nucleotide sequence ID" value="NZ_JADOBG010000001.1"/>
</dbReference>
<comment type="cofactor">
    <cofactor evidence="1">
        <name>Mg(2+)</name>
        <dbReference type="ChEBI" id="CHEBI:18420"/>
    </cofactor>
</comment>
<evidence type="ECO:0000256" key="1">
    <source>
        <dbReference type="ARBA" id="ARBA00001946"/>
    </source>
</evidence>
<keyword evidence="5" id="KW-0119">Carbohydrate metabolism</keyword>
<organism evidence="6 7">
    <name type="scientific">Legionella bononiensis</name>
    <dbReference type="NCBI Taxonomy" id="2793102"/>
    <lineage>
        <taxon>Bacteria</taxon>
        <taxon>Pseudomonadati</taxon>
        <taxon>Pseudomonadota</taxon>
        <taxon>Gammaproteobacteria</taxon>
        <taxon>Legionellales</taxon>
        <taxon>Legionellaceae</taxon>
        <taxon>Legionella</taxon>
    </lineage>
</organism>
<dbReference type="InterPro" id="IPR006879">
    <property type="entry name" value="YdjC-like"/>
</dbReference>
<comment type="caution">
    <text evidence="6">The sequence shown here is derived from an EMBL/GenBank/DDBJ whole genome shotgun (WGS) entry which is preliminary data.</text>
</comment>
<proteinExistence type="predicted"/>
<dbReference type="Proteomes" id="UP000809910">
    <property type="component" value="Unassembled WGS sequence"/>
</dbReference>
<dbReference type="SUPFAM" id="SSF88713">
    <property type="entry name" value="Glycoside hydrolase/deacetylase"/>
    <property type="match status" value="1"/>
</dbReference>
<reference evidence="6 7" key="1">
    <citation type="submission" date="2020-12" db="EMBL/GenBank/DDBJ databases">
        <title>WGS of Legionella: environmental sample.</title>
        <authorList>
            <person name="Cristino S."/>
            <person name="Girolamini L."/>
            <person name="Salaris S."/>
            <person name="Pascale M.R."/>
            <person name="Mazzotta M."/>
            <person name="Orsini M."/>
            <person name="Grottola A."/>
        </authorList>
    </citation>
    <scope>NUCLEOTIDE SEQUENCE [LARGE SCALE GENOMIC DNA]</scope>
    <source>
        <strain evidence="6 7">30cs62</strain>
    </source>
</reference>
<evidence type="ECO:0000256" key="3">
    <source>
        <dbReference type="ARBA" id="ARBA00022801"/>
    </source>
</evidence>
<keyword evidence="7" id="KW-1185">Reference proteome</keyword>
<evidence type="ECO:0000256" key="2">
    <source>
        <dbReference type="ARBA" id="ARBA00022723"/>
    </source>
</evidence>
<accession>A0ABS1W6K7</accession>
<protein>
    <submittedName>
        <fullName evidence="6">ChbG/HpnK family deacetylase</fullName>
    </submittedName>
</protein>
<dbReference type="PANTHER" id="PTHR31609">
    <property type="entry name" value="YDJC DEACETYLASE FAMILY MEMBER"/>
    <property type="match status" value="1"/>
</dbReference>
<keyword evidence="3" id="KW-0378">Hydrolase</keyword>
<dbReference type="Gene3D" id="3.20.20.370">
    <property type="entry name" value="Glycoside hydrolase/deacetylase"/>
    <property type="match status" value="1"/>
</dbReference>
<evidence type="ECO:0000256" key="4">
    <source>
        <dbReference type="ARBA" id="ARBA00022842"/>
    </source>
</evidence>
<evidence type="ECO:0000313" key="7">
    <source>
        <dbReference type="Proteomes" id="UP000809910"/>
    </source>
</evidence>
<dbReference type="PANTHER" id="PTHR31609:SF1">
    <property type="entry name" value="CARBOHYDRATE DEACETYLASE"/>
    <property type="match status" value="1"/>
</dbReference>
<dbReference type="Pfam" id="PF04794">
    <property type="entry name" value="YdjC"/>
    <property type="match status" value="1"/>
</dbReference>
<dbReference type="CDD" id="cd10807">
    <property type="entry name" value="YdjC_like_3"/>
    <property type="match status" value="1"/>
</dbReference>
<dbReference type="InterPro" id="IPR011330">
    <property type="entry name" value="Glyco_hydro/deAcase_b/a-brl"/>
</dbReference>
<keyword evidence="2" id="KW-0479">Metal-binding</keyword>
<dbReference type="EMBL" id="JADWVN010000002">
    <property type="protein sequence ID" value="MBL7525004.1"/>
    <property type="molecule type" value="Genomic_DNA"/>
</dbReference>